<name>A0A8I0HA69_XANCI</name>
<dbReference type="EMBL" id="JAABFR010000886">
    <property type="protein sequence ID" value="MBD4336668.1"/>
    <property type="molecule type" value="Genomic_DNA"/>
</dbReference>
<protein>
    <submittedName>
        <fullName evidence="1">Uncharacterized protein</fullName>
    </submittedName>
</protein>
<comment type="caution">
    <text evidence="1">The sequence shown here is derived from an EMBL/GenBank/DDBJ whole genome shotgun (WGS) entry which is preliminary data.</text>
</comment>
<dbReference type="AlphaFoldDB" id="A0A8I0HA69"/>
<dbReference type="Proteomes" id="UP000653002">
    <property type="component" value="Unassembled WGS sequence"/>
</dbReference>
<evidence type="ECO:0000313" key="2">
    <source>
        <dbReference type="Proteomes" id="UP000653002"/>
    </source>
</evidence>
<feature type="non-terminal residue" evidence="1">
    <location>
        <position position="84"/>
    </location>
</feature>
<proteinExistence type="predicted"/>
<organism evidence="1 2">
    <name type="scientific">Xanthomonas citri pv. citri</name>
    <dbReference type="NCBI Taxonomy" id="611301"/>
    <lineage>
        <taxon>Bacteria</taxon>
        <taxon>Pseudomonadati</taxon>
        <taxon>Pseudomonadota</taxon>
        <taxon>Gammaproteobacteria</taxon>
        <taxon>Lysobacterales</taxon>
        <taxon>Lysobacteraceae</taxon>
        <taxon>Xanthomonas</taxon>
    </lineage>
</organism>
<sequence>LIFIAQNLGALRPVFDGLERSVCFLRASDLLLTREDILAFSARRGEALTEAQADAIMASTGGWPAAAALCVEAGGVTGEMDELL</sequence>
<feature type="non-terminal residue" evidence="1">
    <location>
        <position position="1"/>
    </location>
</feature>
<gene>
    <name evidence="1" type="ORF">GUH15_11500</name>
</gene>
<accession>A0A8I0HA69</accession>
<reference evidence="1" key="1">
    <citation type="submission" date="2020-01" db="EMBL/GenBank/DDBJ databases">
        <authorList>
            <person name="Richard D."/>
        </authorList>
    </citation>
    <scope>NUCLEOTIDE SEQUENCE</scope>
    <source>
        <strain evidence="1">JP541</strain>
    </source>
</reference>
<evidence type="ECO:0000313" key="1">
    <source>
        <dbReference type="EMBL" id="MBD4336668.1"/>
    </source>
</evidence>